<proteinExistence type="predicted"/>
<protein>
    <submittedName>
        <fullName evidence="1">Uncharacterized protein</fullName>
    </submittedName>
</protein>
<dbReference type="Proteomes" id="UP000308267">
    <property type="component" value="Unassembled WGS sequence"/>
</dbReference>
<organism evidence="1 2">
    <name type="scientific">Opisthorchis felineus</name>
    <dbReference type="NCBI Taxonomy" id="147828"/>
    <lineage>
        <taxon>Eukaryota</taxon>
        <taxon>Metazoa</taxon>
        <taxon>Spiralia</taxon>
        <taxon>Lophotrochozoa</taxon>
        <taxon>Platyhelminthes</taxon>
        <taxon>Trematoda</taxon>
        <taxon>Digenea</taxon>
        <taxon>Opisthorchiida</taxon>
        <taxon>Opisthorchiata</taxon>
        <taxon>Opisthorchiidae</taxon>
        <taxon>Opisthorchis</taxon>
    </lineage>
</organism>
<reference evidence="1 2" key="1">
    <citation type="journal article" date="2019" name="BMC Genomics">
        <title>New insights from Opisthorchis felineus genome: update on genomics of the epidemiologically important liver flukes.</title>
        <authorList>
            <person name="Ershov N.I."/>
            <person name="Mordvinov V.A."/>
            <person name="Prokhortchouk E.B."/>
            <person name="Pakharukova M.Y."/>
            <person name="Gunbin K.V."/>
            <person name="Ustyantsev K."/>
            <person name="Genaev M.A."/>
            <person name="Blinov A.G."/>
            <person name="Mazur A."/>
            <person name="Boulygina E."/>
            <person name="Tsygankova S."/>
            <person name="Khrameeva E."/>
            <person name="Chekanov N."/>
            <person name="Fan G."/>
            <person name="Xiao A."/>
            <person name="Zhang H."/>
            <person name="Xu X."/>
            <person name="Yang H."/>
            <person name="Solovyev V."/>
            <person name="Lee S.M."/>
            <person name="Liu X."/>
            <person name="Afonnikov D.A."/>
            <person name="Skryabin K.G."/>
        </authorList>
    </citation>
    <scope>NUCLEOTIDE SEQUENCE [LARGE SCALE GENOMIC DNA]</scope>
    <source>
        <strain evidence="1">AK-0245</strain>
        <tissue evidence="1">Whole organism</tissue>
    </source>
</reference>
<evidence type="ECO:0000313" key="2">
    <source>
        <dbReference type="Proteomes" id="UP000308267"/>
    </source>
</evidence>
<gene>
    <name evidence="1" type="ORF">CRM22_003654</name>
</gene>
<evidence type="ECO:0000313" key="1">
    <source>
        <dbReference type="EMBL" id="TGZ69589.1"/>
    </source>
</evidence>
<keyword evidence="2" id="KW-1185">Reference proteome</keyword>
<dbReference type="AlphaFoldDB" id="A0A4S2M587"/>
<sequence>MNPVDEQPVPSTPVRPVFRVTSSWNLFLPGNRLKTTVCCFAIRQHSSEAVPTSTEMLAFTFLWLGRSCDQGQPCKLEPIDV</sequence>
<accession>A0A4S2M587</accession>
<name>A0A4S2M587_OPIFE</name>
<comment type="caution">
    <text evidence="1">The sequence shown here is derived from an EMBL/GenBank/DDBJ whole genome shotgun (WGS) entry which is preliminary data.</text>
</comment>
<dbReference type="EMBL" id="SJOL01005943">
    <property type="protein sequence ID" value="TGZ69589.1"/>
    <property type="molecule type" value="Genomic_DNA"/>
</dbReference>